<dbReference type="PANTHER" id="PTHR14449">
    <property type="entry name" value="FANCONI ANEMIA GROUP F PROTEIN FANCF"/>
    <property type="match status" value="1"/>
</dbReference>
<dbReference type="PANTHER" id="PTHR14449:SF2">
    <property type="entry name" value="FANCONI ANEMIA GROUP F PROTEIN"/>
    <property type="match status" value="1"/>
</dbReference>
<sequence>MEAVLKNVASTVELLAVAAHSGVVKQWDKQTVYRAFHWCRYCEHIFSRFHSNTAIRRVMEKQLQPTNQSLRDSIPGYSDVSFSDLQWCQHLLLVGLLNNPELPCSILKILFDTRTPVNTSLSEDKDGISLCSHIIQCKSACKLLSPLTAVSDVGADAEVQGEMLMERLGALSNQSRDTCKAEQFLDCVLQGCEGDMQHFCLIITAALLTTDTSQTAARDFLLDWLQSKHGLLQHMCSALPTTLLIDLAKQHQKFRCAHSGVLKKVAADMEYSLSDGEWVQTSINPTLTFQKLTEHFRALFEACPSLRGETEKELNALKISDGDFDVRGLSVWGDLLEAINQ</sequence>
<dbReference type="InParanoid" id="A0A6P7KEP2"/>
<accession>A0A6P7KEP2</accession>
<dbReference type="Pfam" id="PF11107">
    <property type="entry name" value="FANCF"/>
    <property type="match status" value="1"/>
</dbReference>
<gene>
    <name evidence="2" type="primary">fancf</name>
</gene>
<dbReference type="InterPro" id="IPR038505">
    <property type="entry name" value="FANCF_C_sf"/>
</dbReference>
<dbReference type="Gene3D" id="1.25.40.490">
    <property type="match status" value="1"/>
</dbReference>
<dbReference type="CTD" id="2188"/>
<evidence type="ECO:0000313" key="1">
    <source>
        <dbReference type="Proteomes" id="UP000515145"/>
    </source>
</evidence>
<evidence type="ECO:0000313" key="2">
    <source>
        <dbReference type="RefSeq" id="XP_028285846.1"/>
    </source>
</evidence>
<dbReference type="AlphaFoldDB" id="A0A6P7KEP2"/>
<dbReference type="RefSeq" id="XP_028285846.1">
    <property type="nucleotide sequence ID" value="XM_028430045.1"/>
</dbReference>
<organism evidence="1 2">
    <name type="scientific">Parambassis ranga</name>
    <name type="common">Indian glassy fish</name>
    <dbReference type="NCBI Taxonomy" id="210632"/>
    <lineage>
        <taxon>Eukaryota</taxon>
        <taxon>Metazoa</taxon>
        <taxon>Chordata</taxon>
        <taxon>Craniata</taxon>
        <taxon>Vertebrata</taxon>
        <taxon>Euteleostomi</taxon>
        <taxon>Actinopterygii</taxon>
        <taxon>Neopterygii</taxon>
        <taxon>Teleostei</taxon>
        <taxon>Neoteleostei</taxon>
        <taxon>Acanthomorphata</taxon>
        <taxon>Ovalentaria</taxon>
        <taxon>Ambassidae</taxon>
        <taxon>Parambassis</taxon>
    </lineage>
</organism>
<dbReference type="InterPro" id="IPR035428">
    <property type="entry name" value="FANCF"/>
</dbReference>
<dbReference type="Proteomes" id="UP000515145">
    <property type="component" value="Chromosome 19"/>
</dbReference>
<dbReference type="GO" id="GO:0043240">
    <property type="term" value="C:Fanconi anaemia nuclear complex"/>
    <property type="evidence" value="ECO:0007669"/>
    <property type="project" value="InterPro"/>
</dbReference>
<proteinExistence type="predicted"/>
<dbReference type="GeneID" id="114451445"/>
<name>A0A6P7KEP2_9TELE</name>
<dbReference type="OrthoDB" id="6429998at2759"/>
<dbReference type="GO" id="GO:0036297">
    <property type="term" value="P:interstrand cross-link repair"/>
    <property type="evidence" value="ECO:0007669"/>
    <property type="project" value="InterPro"/>
</dbReference>
<protein>
    <submittedName>
        <fullName evidence="2">Fanconi anemia group F protein</fullName>
    </submittedName>
</protein>
<keyword evidence="1" id="KW-1185">Reference proteome</keyword>
<reference evidence="2" key="1">
    <citation type="submission" date="2025-08" db="UniProtKB">
        <authorList>
            <consortium name="RefSeq"/>
        </authorList>
    </citation>
    <scope>IDENTIFICATION</scope>
</reference>